<accession>A0ABU9CAX6</accession>
<keyword evidence="3" id="KW-1185">Reference proteome</keyword>
<evidence type="ECO:0000313" key="3">
    <source>
        <dbReference type="Proteomes" id="UP001365405"/>
    </source>
</evidence>
<evidence type="ECO:0000313" key="2">
    <source>
        <dbReference type="EMBL" id="MEK8048816.1"/>
    </source>
</evidence>
<organism evidence="2 3">
    <name type="scientific">Pseudaquabacterium inlustre</name>
    <dbReference type="NCBI Taxonomy" id="2984192"/>
    <lineage>
        <taxon>Bacteria</taxon>
        <taxon>Pseudomonadati</taxon>
        <taxon>Pseudomonadota</taxon>
        <taxon>Betaproteobacteria</taxon>
        <taxon>Burkholderiales</taxon>
        <taxon>Sphaerotilaceae</taxon>
        <taxon>Pseudaquabacterium</taxon>
    </lineage>
</organism>
<proteinExistence type="predicted"/>
<name>A0ABU9CAX6_9BURK</name>
<dbReference type="RefSeq" id="WP_341408490.1">
    <property type="nucleotide sequence ID" value="NZ_JBBUTH010000001.1"/>
</dbReference>
<evidence type="ECO:0000256" key="1">
    <source>
        <dbReference type="SAM" id="SignalP"/>
    </source>
</evidence>
<keyword evidence="1" id="KW-0732">Signal</keyword>
<reference evidence="2 3" key="1">
    <citation type="submission" date="2024-04" db="EMBL/GenBank/DDBJ databases">
        <title>Novel species of the genus Ideonella isolated from streams.</title>
        <authorList>
            <person name="Lu H."/>
        </authorList>
    </citation>
    <scope>NUCLEOTIDE SEQUENCE [LARGE SCALE GENOMIC DNA]</scope>
    <source>
        <strain evidence="2 3">DXS22W</strain>
    </source>
</reference>
<feature type="signal peptide" evidence="1">
    <location>
        <begin position="1"/>
        <end position="34"/>
    </location>
</feature>
<dbReference type="Proteomes" id="UP001365405">
    <property type="component" value="Unassembled WGS sequence"/>
</dbReference>
<dbReference type="PROSITE" id="PS51257">
    <property type="entry name" value="PROKAR_LIPOPROTEIN"/>
    <property type="match status" value="1"/>
</dbReference>
<feature type="chain" id="PRO_5045926168" description="DUF2782 domain-containing protein" evidence="1">
    <location>
        <begin position="35"/>
        <end position="104"/>
    </location>
</feature>
<gene>
    <name evidence="2" type="ORF">AACH10_01035</name>
</gene>
<evidence type="ECO:0008006" key="4">
    <source>
        <dbReference type="Google" id="ProtNLM"/>
    </source>
</evidence>
<comment type="caution">
    <text evidence="2">The sequence shown here is derived from an EMBL/GenBank/DDBJ whole genome shotgun (WGS) entry which is preliminary data.</text>
</comment>
<protein>
    <recommendedName>
        <fullName evidence="4">DUF2782 domain-containing protein</fullName>
    </recommendedName>
</protein>
<sequence>MTAFLSKSASALLLAATAALLSACAGLVPPPTEAAVARLTAEDSQVRIDELRVRGQTQRVTVQPKAVAGAASAPAYEVLPAPGGQDPSQAKDSAGRRVWPVLSF</sequence>
<dbReference type="EMBL" id="JBBUTH010000001">
    <property type="protein sequence ID" value="MEK8048816.1"/>
    <property type="molecule type" value="Genomic_DNA"/>
</dbReference>